<reference evidence="4 5" key="1">
    <citation type="journal article" date="2014" name="Genome Announc.">
        <title>Draft genome sequences of six enterohepatic helicobacter species isolated from humans and one from rhesus macaques.</title>
        <authorList>
            <person name="Shen Z."/>
            <person name="Sheh A."/>
            <person name="Young S.K."/>
            <person name="Abouelliel A."/>
            <person name="Ward D.V."/>
            <person name="Earl A.M."/>
            <person name="Fox J.G."/>
        </authorList>
    </citation>
    <scope>NUCLEOTIDE SEQUENCE [LARGE SCALE GENOMIC DNA]</scope>
    <source>
        <strain evidence="4 5">MIT 99-5501</strain>
    </source>
</reference>
<dbReference type="GO" id="GO:0009244">
    <property type="term" value="P:lipopolysaccharide core region biosynthetic process"/>
    <property type="evidence" value="ECO:0007669"/>
    <property type="project" value="TreeGrafter"/>
</dbReference>
<keyword evidence="2" id="KW-0808">Transferase</keyword>
<dbReference type="InterPro" id="IPR002201">
    <property type="entry name" value="Glyco_trans_9"/>
</dbReference>
<gene>
    <name evidence="4" type="ORF">HMPREF2086_00175</name>
</gene>
<keyword evidence="1" id="KW-0328">Glycosyltransferase</keyword>
<proteinExistence type="predicted"/>
<name>V8CDM5_9HELI</name>
<dbReference type="AlphaFoldDB" id="V8CDM5"/>
<keyword evidence="5" id="KW-1185">Reference proteome</keyword>
<sequence length="397" mass="45015">MVVGFVHLYGYGLGDNVIAMEAIYALKQIHPNAKVVLFGVGGAMERLVSQVDFVDEYHSLEGYLPEESLPKINKYTYDCIIITKFYSHIFPLLPRLNASKIIIACKGANVLLPLLPRYRHIRLVPMRNLLLQKVGIRAHCLKMVRAMDKKSYDERIKDIDFDKARVKTTQENKEFVDEFLRHSIGSSIDTSENLALILVNPFSIMCGHTLSLDGYFRLMRAITMLNPKWGGGSYKSQKTNALEMTKSSQNHTNTNHKTSHQDTAPTQAHPTKQCPTRLLPLVITYPKVHSEFITQLEKQGDLYSSVLVFKNNDDLLNLAEMICRCRVVISPSTGIIHLSSNLGISTIGLYERSESKKWSTKDNRYVFLKSPKSNLTRQEENLAIAQSIDLLKQILES</sequence>
<accession>V8CDM5</accession>
<dbReference type="GO" id="GO:0005829">
    <property type="term" value="C:cytosol"/>
    <property type="evidence" value="ECO:0007669"/>
    <property type="project" value="TreeGrafter"/>
</dbReference>
<dbReference type="PANTHER" id="PTHR30160">
    <property type="entry name" value="TETRAACYLDISACCHARIDE 4'-KINASE-RELATED"/>
    <property type="match status" value="1"/>
</dbReference>
<dbReference type="GO" id="GO:0008713">
    <property type="term" value="F:ADP-heptose-lipopolysaccharide heptosyltransferase activity"/>
    <property type="evidence" value="ECO:0007669"/>
    <property type="project" value="TreeGrafter"/>
</dbReference>
<dbReference type="STRING" id="1357400.HMPREF2086_00175"/>
<evidence type="ECO:0000256" key="1">
    <source>
        <dbReference type="ARBA" id="ARBA00022676"/>
    </source>
</evidence>
<evidence type="ECO:0000256" key="3">
    <source>
        <dbReference type="SAM" id="MobiDB-lite"/>
    </source>
</evidence>
<evidence type="ECO:0000256" key="2">
    <source>
        <dbReference type="ARBA" id="ARBA00022679"/>
    </source>
</evidence>
<dbReference type="Gene3D" id="3.40.50.2000">
    <property type="entry name" value="Glycogen Phosphorylase B"/>
    <property type="match status" value="1"/>
</dbReference>
<evidence type="ECO:0000313" key="4">
    <source>
        <dbReference type="EMBL" id="ETD24841.1"/>
    </source>
</evidence>
<protein>
    <submittedName>
        <fullName evidence="4">Uncharacterized protein</fullName>
    </submittedName>
</protein>
<dbReference type="EMBL" id="AZJI01000001">
    <property type="protein sequence ID" value="ETD24841.1"/>
    <property type="molecule type" value="Genomic_DNA"/>
</dbReference>
<evidence type="ECO:0000313" key="5">
    <source>
        <dbReference type="Proteomes" id="UP000018731"/>
    </source>
</evidence>
<comment type="caution">
    <text evidence="4">The sequence shown here is derived from an EMBL/GenBank/DDBJ whole genome shotgun (WGS) entry which is preliminary data.</text>
</comment>
<dbReference type="Proteomes" id="UP000018731">
    <property type="component" value="Unassembled WGS sequence"/>
</dbReference>
<dbReference type="SUPFAM" id="SSF53756">
    <property type="entry name" value="UDP-Glycosyltransferase/glycogen phosphorylase"/>
    <property type="match status" value="2"/>
</dbReference>
<organism evidence="4 5">
    <name type="scientific">Helicobacter macacae MIT 99-5501</name>
    <dbReference type="NCBI Taxonomy" id="1357400"/>
    <lineage>
        <taxon>Bacteria</taxon>
        <taxon>Pseudomonadati</taxon>
        <taxon>Campylobacterota</taxon>
        <taxon>Epsilonproteobacteria</taxon>
        <taxon>Campylobacterales</taxon>
        <taxon>Helicobacteraceae</taxon>
        <taxon>Helicobacter</taxon>
    </lineage>
</organism>
<dbReference type="PATRIC" id="fig|1357400.3.peg.254"/>
<dbReference type="InterPro" id="IPR051199">
    <property type="entry name" value="LPS_LOS_Heptosyltrfase"/>
</dbReference>
<dbReference type="Pfam" id="PF01075">
    <property type="entry name" value="Glyco_transf_9"/>
    <property type="match status" value="1"/>
</dbReference>
<dbReference type="HOGENOM" id="CLU_830758_0_0_7"/>
<feature type="region of interest" description="Disordered" evidence="3">
    <location>
        <begin position="244"/>
        <end position="272"/>
    </location>
</feature>